<evidence type="ECO:0000256" key="1">
    <source>
        <dbReference type="SAM" id="MobiDB-lite"/>
    </source>
</evidence>
<dbReference type="InterPro" id="IPR023393">
    <property type="entry name" value="START-like_dom_sf"/>
</dbReference>
<name>A0ABW4XFY1_9ACTN</name>
<dbReference type="Gene3D" id="3.30.530.20">
    <property type="match status" value="1"/>
</dbReference>
<sequence>MDPEKRVTPDAHPVQLQPGAARAHAGRGWLSGADPMQRPARVEQYSREVLLDQPPQEVFDFCLRAQNFAAIMPGRMQVLGLSSDVGRPGGTYAFRWWLRNVVPVRWVAYVDSFEEGRSFSDVQVRGVFRYFHHTHACEPADGGGTRYRDTIRFASVLGPRLDRTLVRAELDRTFRARHRRMRALLDAAA</sequence>
<keyword evidence="3" id="KW-1185">Reference proteome</keyword>
<evidence type="ECO:0000313" key="2">
    <source>
        <dbReference type="EMBL" id="MFD2093888.1"/>
    </source>
</evidence>
<evidence type="ECO:0008006" key="4">
    <source>
        <dbReference type="Google" id="ProtNLM"/>
    </source>
</evidence>
<feature type="region of interest" description="Disordered" evidence="1">
    <location>
        <begin position="1"/>
        <end position="34"/>
    </location>
</feature>
<dbReference type="CDD" id="cd07820">
    <property type="entry name" value="SRPBCC_3"/>
    <property type="match status" value="1"/>
</dbReference>
<dbReference type="EMBL" id="JBHUHP010000030">
    <property type="protein sequence ID" value="MFD2093888.1"/>
    <property type="molecule type" value="Genomic_DNA"/>
</dbReference>
<comment type="caution">
    <text evidence="2">The sequence shown here is derived from an EMBL/GenBank/DDBJ whole genome shotgun (WGS) entry which is preliminary data.</text>
</comment>
<accession>A0ABW4XFY1</accession>
<dbReference type="SUPFAM" id="SSF55961">
    <property type="entry name" value="Bet v1-like"/>
    <property type="match status" value="1"/>
</dbReference>
<protein>
    <recommendedName>
        <fullName evidence="4">Polyketide cyclase/dehydrase/lipid transport protein</fullName>
    </recommendedName>
</protein>
<reference evidence="3" key="1">
    <citation type="journal article" date="2019" name="Int. J. Syst. Evol. Microbiol.">
        <title>The Global Catalogue of Microorganisms (GCM) 10K type strain sequencing project: providing services to taxonomists for standard genome sequencing and annotation.</title>
        <authorList>
            <consortium name="The Broad Institute Genomics Platform"/>
            <consortium name="The Broad Institute Genome Sequencing Center for Infectious Disease"/>
            <person name="Wu L."/>
            <person name="Ma J."/>
        </authorList>
    </citation>
    <scope>NUCLEOTIDE SEQUENCE [LARGE SCALE GENOMIC DNA]</scope>
    <source>
        <strain evidence="3">JCM 3338</strain>
    </source>
</reference>
<gene>
    <name evidence="2" type="ORF">ACFSHS_20175</name>
</gene>
<evidence type="ECO:0000313" key="3">
    <source>
        <dbReference type="Proteomes" id="UP001597402"/>
    </source>
</evidence>
<dbReference type="RefSeq" id="WP_376880047.1">
    <property type="nucleotide sequence ID" value="NZ_JBHUHP010000030.1"/>
</dbReference>
<dbReference type="Proteomes" id="UP001597402">
    <property type="component" value="Unassembled WGS sequence"/>
</dbReference>
<proteinExistence type="predicted"/>
<organism evidence="2 3">
    <name type="scientific">Blastococcus deserti</name>
    <dbReference type="NCBI Taxonomy" id="2259033"/>
    <lineage>
        <taxon>Bacteria</taxon>
        <taxon>Bacillati</taxon>
        <taxon>Actinomycetota</taxon>
        <taxon>Actinomycetes</taxon>
        <taxon>Geodermatophilales</taxon>
        <taxon>Geodermatophilaceae</taxon>
        <taxon>Blastococcus</taxon>
    </lineage>
</organism>